<dbReference type="Proteomes" id="UP000216998">
    <property type="component" value="Unassembled WGS sequence"/>
</dbReference>
<evidence type="ECO:0000256" key="1">
    <source>
        <dbReference type="SAM" id="MobiDB-lite"/>
    </source>
</evidence>
<dbReference type="EMBL" id="NOXU01000031">
    <property type="protein sequence ID" value="OYQ32842.1"/>
    <property type="molecule type" value="Genomic_DNA"/>
</dbReference>
<dbReference type="AlphaFoldDB" id="A0A255YUG2"/>
<accession>A0A255YUG2</accession>
<keyword evidence="3" id="KW-1185">Reference proteome</keyword>
<dbReference type="RefSeq" id="WP_094457874.1">
    <property type="nucleotide sequence ID" value="NZ_NOXU01000031.1"/>
</dbReference>
<dbReference type="Pfam" id="PF14384">
    <property type="entry name" value="BrnA_antitoxin"/>
    <property type="match status" value="1"/>
</dbReference>
<organism evidence="2 3">
    <name type="scientific">Niveispirillum lacus</name>
    <dbReference type="NCBI Taxonomy" id="1981099"/>
    <lineage>
        <taxon>Bacteria</taxon>
        <taxon>Pseudomonadati</taxon>
        <taxon>Pseudomonadota</taxon>
        <taxon>Alphaproteobacteria</taxon>
        <taxon>Rhodospirillales</taxon>
        <taxon>Azospirillaceae</taxon>
        <taxon>Niveispirillum</taxon>
    </lineage>
</organism>
<feature type="region of interest" description="Disordered" evidence="1">
    <location>
        <begin position="1"/>
        <end position="21"/>
    </location>
</feature>
<gene>
    <name evidence="2" type="ORF">CHU95_19055</name>
</gene>
<feature type="compositionally biased region" description="Basic and acidic residues" evidence="1">
    <location>
        <begin position="1"/>
        <end position="12"/>
    </location>
</feature>
<evidence type="ECO:0000313" key="2">
    <source>
        <dbReference type="EMBL" id="OYQ32842.1"/>
    </source>
</evidence>
<name>A0A255YUG2_9PROT</name>
<comment type="caution">
    <text evidence="2">The sequence shown here is derived from an EMBL/GenBank/DDBJ whole genome shotgun (WGS) entry which is preliminary data.</text>
</comment>
<dbReference type="InterPro" id="IPR025528">
    <property type="entry name" value="BrnA_antitoxin"/>
</dbReference>
<evidence type="ECO:0000313" key="3">
    <source>
        <dbReference type="Proteomes" id="UP000216998"/>
    </source>
</evidence>
<sequence length="102" mass="11439">MNEKPITRRLPDPNRTLPDLSALRDMDDAAIARAVAEDPDAAPLADATWFDAARRVEPRNKVAVSLRVDADVLEFFKSKGGGYLTRMNGVLRAYMEHERDRA</sequence>
<proteinExistence type="predicted"/>
<dbReference type="OrthoDB" id="361944at2"/>
<evidence type="ECO:0008006" key="4">
    <source>
        <dbReference type="Google" id="ProtNLM"/>
    </source>
</evidence>
<reference evidence="2 3" key="1">
    <citation type="submission" date="2017-07" db="EMBL/GenBank/DDBJ databases">
        <title>Niveispirillum cyanobacteriorum sp. nov., isolated from cyanobacterial aggregates in a eutrophic lake.</title>
        <authorList>
            <person name="Cai H."/>
        </authorList>
    </citation>
    <scope>NUCLEOTIDE SEQUENCE [LARGE SCALE GENOMIC DNA]</scope>
    <source>
        <strain evidence="3">TH1-14</strain>
    </source>
</reference>
<protein>
    <recommendedName>
        <fullName evidence="4">3-oxoacyl-ACP synthase</fullName>
    </recommendedName>
</protein>